<feature type="transmembrane region" description="Helical" evidence="2">
    <location>
        <begin position="7"/>
        <end position="27"/>
    </location>
</feature>
<keyword evidence="2" id="KW-0472">Membrane</keyword>
<evidence type="ECO:0000256" key="2">
    <source>
        <dbReference type="SAM" id="Phobius"/>
    </source>
</evidence>
<evidence type="ECO:0000256" key="1">
    <source>
        <dbReference type="SAM" id="MobiDB-lite"/>
    </source>
</evidence>
<gene>
    <name evidence="3" type="ORF">S01H1_39145</name>
</gene>
<feature type="transmembrane region" description="Helical" evidence="2">
    <location>
        <begin position="33"/>
        <end position="52"/>
    </location>
</feature>
<organism evidence="3">
    <name type="scientific">marine sediment metagenome</name>
    <dbReference type="NCBI Taxonomy" id="412755"/>
    <lineage>
        <taxon>unclassified sequences</taxon>
        <taxon>metagenomes</taxon>
        <taxon>ecological metagenomes</taxon>
    </lineage>
</organism>
<sequence length="79" mass="8834">MSRDYRYVMIVYICSVVVAIGLAILSFVNGIPILGTLSLICFCLALGATATLKSEHEKTQEHNEDVVEQEKQIKSLYKK</sequence>
<evidence type="ECO:0000313" key="3">
    <source>
        <dbReference type="EMBL" id="GAG10707.1"/>
    </source>
</evidence>
<accession>X0VHL5</accession>
<comment type="caution">
    <text evidence="3">The sequence shown here is derived from an EMBL/GenBank/DDBJ whole genome shotgun (WGS) entry which is preliminary data.</text>
</comment>
<keyword evidence="2" id="KW-1133">Transmembrane helix</keyword>
<proteinExistence type="predicted"/>
<keyword evidence="2" id="KW-0812">Transmembrane</keyword>
<feature type="region of interest" description="Disordered" evidence="1">
    <location>
        <begin position="56"/>
        <end position="79"/>
    </location>
</feature>
<feature type="compositionally biased region" description="Basic and acidic residues" evidence="1">
    <location>
        <begin position="56"/>
        <end position="73"/>
    </location>
</feature>
<dbReference type="EMBL" id="BARS01024681">
    <property type="protein sequence ID" value="GAG10707.1"/>
    <property type="molecule type" value="Genomic_DNA"/>
</dbReference>
<dbReference type="AlphaFoldDB" id="X0VHL5"/>
<name>X0VHL5_9ZZZZ</name>
<protein>
    <submittedName>
        <fullName evidence="3">Uncharacterized protein</fullName>
    </submittedName>
</protein>
<reference evidence="3" key="1">
    <citation type="journal article" date="2014" name="Front. Microbiol.">
        <title>High frequency of phylogenetically diverse reductive dehalogenase-homologous genes in deep subseafloor sedimentary metagenomes.</title>
        <authorList>
            <person name="Kawai M."/>
            <person name="Futagami T."/>
            <person name="Toyoda A."/>
            <person name="Takaki Y."/>
            <person name="Nishi S."/>
            <person name="Hori S."/>
            <person name="Arai W."/>
            <person name="Tsubouchi T."/>
            <person name="Morono Y."/>
            <person name="Uchiyama I."/>
            <person name="Ito T."/>
            <person name="Fujiyama A."/>
            <person name="Inagaki F."/>
            <person name="Takami H."/>
        </authorList>
    </citation>
    <scope>NUCLEOTIDE SEQUENCE</scope>
    <source>
        <strain evidence="3">Expedition CK06-06</strain>
    </source>
</reference>